<evidence type="ECO:0000256" key="2">
    <source>
        <dbReference type="SAM" id="Phobius"/>
    </source>
</evidence>
<feature type="region of interest" description="Disordered" evidence="1">
    <location>
        <begin position="122"/>
        <end position="152"/>
    </location>
</feature>
<keyword evidence="2" id="KW-0472">Membrane</keyword>
<reference evidence="4" key="1">
    <citation type="submission" date="2017-01" db="EMBL/GenBank/DDBJ databases">
        <authorList>
            <person name="Varghese N."/>
            <person name="Submissions S."/>
        </authorList>
    </citation>
    <scope>NUCLEOTIDE SEQUENCE [LARGE SCALE GENOMIC DNA]</scope>
    <source>
        <strain evidence="4">CGMCC 1.7737</strain>
    </source>
</reference>
<proteinExistence type="predicted"/>
<feature type="transmembrane region" description="Helical" evidence="2">
    <location>
        <begin position="62"/>
        <end position="86"/>
    </location>
</feature>
<accession>A0A1N7EA05</accession>
<keyword evidence="2" id="KW-1133">Transmembrane helix</keyword>
<protein>
    <submittedName>
        <fullName evidence="3">Uncharacterized protein</fullName>
    </submittedName>
</protein>
<feature type="compositionally biased region" description="Polar residues" evidence="1">
    <location>
        <begin position="141"/>
        <end position="152"/>
    </location>
</feature>
<gene>
    <name evidence="3" type="ORF">SAMN05421858_4150</name>
</gene>
<keyword evidence="4" id="KW-1185">Reference proteome</keyword>
<evidence type="ECO:0000256" key="1">
    <source>
        <dbReference type="SAM" id="MobiDB-lite"/>
    </source>
</evidence>
<sequence>MTRRRQNRESLAHCYGSTLLTVRSAGRPDVSVGQLLAWVVSHSPIHYQKGDMRRDYGWTSALLRAVCSVSAVGLGIRALLTGLFVAFVTTNIALVVLFNLCLTAFVGRLLLSSVKIHPKDHRQRQLRNGWTRPLRTDTRQQSRNSGTKIDRL</sequence>
<dbReference type="Proteomes" id="UP000186914">
    <property type="component" value="Unassembled WGS sequence"/>
</dbReference>
<dbReference type="EMBL" id="FTNO01000005">
    <property type="protein sequence ID" value="SIR84866.1"/>
    <property type="molecule type" value="Genomic_DNA"/>
</dbReference>
<name>A0A1N7EA05_9EURY</name>
<evidence type="ECO:0000313" key="3">
    <source>
        <dbReference type="EMBL" id="SIR84866.1"/>
    </source>
</evidence>
<dbReference type="AlphaFoldDB" id="A0A1N7EA05"/>
<evidence type="ECO:0000313" key="4">
    <source>
        <dbReference type="Proteomes" id="UP000186914"/>
    </source>
</evidence>
<feature type="transmembrane region" description="Helical" evidence="2">
    <location>
        <begin position="92"/>
        <end position="111"/>
    </location>
</feature>
<keyword evidence="2" id="KW-0812">Transmembrane</keyword>
<organism evidence="3 4">
    <name type="scientific">Haladaptatus litoreus</name>
    <dbReference type="NCBI Taxonomy" id="553468"/>
    <lineage>
        <taxon>Archaea</taxon>
        <taxon>Methanobacteriati</taxon>
        <taxon>Methanobacteriota</taxon>
        <taxon>Stenosarchaea group</taxon>
        <taxon>Halobacteria</taxon>
        <taxon>Halobacteriales</taxon>
        <taxon>Haladaptataceae</taxon>
        <taxon>Haladaptatus</taxon>
    </lineage>
</organism>